<gene>
    <name evidence="9" type="primary">yicE_2</name>
    <name evidence="9" type="ORF">NCTC9149_00125</name>
</gene>
<name>A0A7H4NUD7_9ENTR</name>
<protein>
    <submittedName>
        <fullName evidence="9">Putative purine/xanthine transport protein</fullName>
    </submittedName>
</protein>
<comment type="similarity">
    <text evidence="2">Belongs to the nucleobase:cation symporter-2 (NCS2) (TC 2.A.40) family.</text>
</comment>
<dbReference type="PANTHER" id="PTHR42810">
    <property type="entry name" value="PURINE PERMEASE C1399.01C-RELATED"/>
    <property type="match status" value="1"/>
</dbReference>
<evidence type="ECO:0000256" key="8">
    <source>
        <dbReference type="SAM" id="Phobius"/>
    </source>
</evidence>
<feature type="region of interest" description="Disordered" evidence="7">
    <location>
        <begin position="191"/>
        <end position="212"/>
    </location>
</feature>
<keyword evidence="6 8" id="KW-0472">Membrane</keyword>
<dbReference type="Proteomes" id="UP000254571">
    <property type="component" value="Unassembled WGS sequence"/>
</dbReference>
<keyword evidence="4 8" id="KW-0812">Transmembrane</keyword>
<sequence>MSVNTAESENAQPVAHKQTSELIYRLEDRPPLPQTLFAAFQHLLAMFVAVITPALLICQALGLPAQDTQHIISMSLFASGVASIIQIKAWGPVGSGLLSIQGTSFNFVAPLIMGGTALKTGGADVPTMMAALFGTLMLASCTEMVLSRVLHLARRIITPAGLRRGGDDYRPVADSGWPDLHRRRLRGYGRSHLRRAEKSAAGGHRAGADHYP</sequence>
<reference evidence="9 10" key="1">
    <citation type="submission" date="2018-06" db="EMBL/GenBank/DDBJ databases">
        <authorList>
            <consortium name="Pathogen Informatics"/>
            <person name="Doyle S."/>
        </authorList>
    </citation>
    <scope>NUCLEOTIDE SEQUENCE [LARGE SCALE GENOMIC DNA]</scope>
    <source>
        <strain evidence="9 10">NCTC9149</strain>
    </source>
</reference>
<dbReference type="EMBL" id="UGMX01000002">
    <property type="protein sequence ID" value="STW03802.1"/>
    <property type="molecule type" value="Genomic_DNA"/>
</dbReference>
<evidence type="ECO:0000256" key="1">
    <source>
        <dbReference type="ARBA" id="ARBA00004141"/>
    </source>
</evidence>
<dbReference type="GO" id="GO:0005886">
    <property type="term" value="C:plasma membrane"/>
    <property type="evidence" value="ECO:0007669"/>
    <property type="project" value="TreeGrafter"/>
</dbReference>
<dbReference type="PANTHER" id="PTHR42810:SF2">
    <property type="entry name" value="PURINE PERMEASE C1399.01C-RELATED"/>
    <property type="match status" value="1"/>
</dbReference>
<keyword evidence="3" id="KW-0813">Transport</keyword>
<dbReference type="Pfam" id="PF00860">
    <property type="entry name" value="Xan_ur_permease"/>
    <property type="match status" value="1"/>
</dbReference>
<evidence type="ECO:0000256" key="2">
    <source>
        <dbReference type="ARBA" id="ARBA00008821"/>
    </source>
</evidence>
<comment type="caution">
    <text evidence="9">The sequence shown here is derived from an EMBL/GenBank/DDBJ whole genome shotgun (WGS) entry which is preliminary data.</text>
</comment>
<accession>A0A7H4NUD7</accession>
<proteinExistence type="inferred from homology"/>
<evidence type="ECO:0000256" key="5">
    <source>
        <dbReference type="ARBA" id="ARBA00022989"/>
    </source>
</evidence>
<keyword evidence="5 8" id="KW-1133">Transmembrane helix</keyword>
<evidence type="ECO:0000313" key="10">
    <source>
        <dbReference type="Proteomes" id="UP000254571"/>
    </source>
</evidence>
<evidence type="ECO:0000256" key="7">
    <source>
        <dbReference type="SAM" id="MobiDB-lite"/>
    </source>
</evidence>
<feature type="transmembrane region" description="Helical" evidence="8">
    <location>
        <begin position="128"/>
        <end position="146"/>
    </location>
</feature>
<feature type="transmembrane region" description="Helical" evidence="8">
    <location>
        <begin position="36"/>
        <end position="58"/>
    </location>
</feature>
<dbReference type="InterPro" id="IPR006043">
    <property type="entry name" value="NCS2"/>
</dbReference>
<evidence type="ECO:0000313" key="9">
    <source>
        <dbReference type="EMBL" id="STW03802.1"/>
    </source>
</evidence>
<evidence type="ECO:0000256" key="6">
    <source>
        <dbReference type="ARBA" id="ARBA00023136"/>
    </source>
</evidence>
<dbReference type="GO" id="GO:0042907">
    <property type="term" value="F:xanthine transmembrane transporter activity"/>
    <property type="evidence" value="ECO:0007669"/>
    <property type="project" value="TreeGrafter"/>
</dbReference>
<comment type="subcellular location">
    <subcellularLocation>
        <location evidence="1">Membrane</location>
        <topology evidence="1">Multi-pass membrane protein</topology>
    </subcellularLocation>
</comment>
<organism evidence="9 10">
    <name type="scientific">Klebsiella grimontii</name>
    <dbReference type="NCBI Taxonomy" id="2058152"/>
    <lineage>
        <taxon>Bacteria</taxon>
        <taxon>Pseudomonadati</taxon>
        <taxon>Pseudomonadota</taxon>
        <taxon>Gammaproteobacteria</taxon>
        <taxon>Enterobacterales</taxon>
        <taxon>Enterobacteriaceae</taxon>
        <taxon>Klebsiella/Raoultella group</taxon>
        <taxon>Klebsiella</taxon>
    </lineage>
</organism>
<evidence type="ECO:0000256" key="4">
    <source>
        <dbReference type="ARBA" id="ARBA00022692"/>
    </source>
</evidence>
<dbReference type="AlphaFoldDB" id="A0A7H4NUD7"/>
<evidence type="ECO:0000256" key="3">
    <source>
        <dbReference type="ARBA" id="ARBA00022448"/>
    </source>
</evidence>